<feature type="transmembrane region" description="Helical" evidence="2">
    <location>
        <begin position="51"/>
        <end position="68"/>
    </location>
</feature>
<dbReference type="EMBL" id="WWSC01000002">
    <property type="protein sequence ID" value="MZK40410.1"/>
    <property type="molecule type" value="Genomic_DNA"/>
</dbReference>
<feature type="compositionally biased region" description="Basic and acidic residues" evidence="1">
    <location>
        <begin position="165"/>
        <end position="197"/>
    </location>
</feature>
<organism evidence="3 4">
    <name type="scientific">Dorea longicatena</name>
    <dbReference type="NCBI Taxonomy" id="88431"/>
    <lineage>
        <taxon>Bacteria</taxon>
        <taxon>Bacillati</taxon>
        <taxon>Bacillota</taxon>
        <taxon>Clostridia</taxon>
        <taxon>Lachnospirales</taxon>
        <taxon>Lachnospiraceae</taxon>
        <taxon>Dorea</taxon>
    </lineage>
</organism>
<keyword evidence="2" id="KW-0812">Transmembrane</keyword>
<evidence type="ECO:0000256" key="1">
    <source>
        <dbReference type="SAM" id="MobiDB-lite"/>
    </source>
</evidence>
<feature type="transmembrane region" description="Helical" evidence="2">
    <location>
        <begin position="6"/>
        <end position="39"/>
    </location>
</feature>
<accession>A0A6L8RVS0</accession>
<comment type="caution">
    <text evidence="3">The sequence shown here is derived from an EMBL/GenBank/DDBJ whole genome shotgun (WGS) entry which is preliminary data.</text>
</comment>
<dbReference type="RefSeq" id="WP_130096471.1">
    <property type="nucleotide sequence ID" value="NZ_JBCPDX010000007.1"/>
</dbReference>
<reference evidence="3 4" key="1">
    <citation type="journal article" date="2019" name="Nat. Med.">
        <title>A library of human gut bacterial isolates paired with longitudinal multiomics data enables mechanistic microbiome research.</title>
        <authorList>
            <person name="Poyet M."/>
            <person name="Groussin M."/>
            <person name="Gibbons S.M."/>
            <person name="Avila-Pacheco J."/>
            <person name="Jiang X."/>
            <person name="Kearney S.M."/>
            <person name="Perrotta A.R."/>
            <person name="Berdy B."/>
            <person name="Zhao S."/>
            <person name="Lieberman T.D."/>
            <person name="Swanson P.K."/>
            <person name="Smith M."/>
            <person name="Roesemann S."/>
            <person name="Alexander J.E."/>
            <person name="Rich S.A."/>
            <person name="Livny J."/>
            <person name="Vlamakis H."/>
            <person name="Clish C."/>
            <person name="Bullock K."/>
            <person name="Deik A."/>
            <person name="Scott J."/>
            <person name="Pierce K.A."/>
            <person name="Xavier R.J."/>
            <person name="Alm E.J."/>
        </authorList>
    </citation>
    <scope>NUCLEOTIDE SEQUENCE [LARGE SCALE GENOMIC DNA]</scope>
    <source>
        <strain evidence="3 4">BIOML-A6</strain>
    </source>
</reference>
<protein>
    <submittedName>
        <fullName evidence="3">Uncharacterized protein</fullName>
    </submittedName>
</protein>
<evidence type="ECO:0000313" key="4">
    <source>
        <dbReference type="Proteomes" id="UP000472916"/>
    </source>
</evidence>
<keyword evidence="2" id="KW-1133">Transmembrane helix</keyword>
<sequence length="290" mass="31505">MKKNGCLTWIIGFFVVCLLIGLYSLAWIPAIGFIIYYLIKKDYSGTRKRNFIISIIIFITSLLLFIWGTNSSSLTDIQADWGKTTFDVSETVEVKITPTPSDAKIEKLTLSDNDIAKLKYKDGKAIVSFKKVGTTTVTFTANDSIDSNAATITVKDKKAEEAAKKAKEEQERLAEEKAKKEAEEKAAQEKAAQEKAAQEAAAAKAKAEAEAAAQAQAQAEAQQQAQAAAQAQAQQQQARAQQQAGGTVYWVPNGQVYHSTPDCPSLGRSSTIYSGTIAQSGKSRPCKNCY</sequence>
<evidence type="ECO:0000313" key="3">
    <source>
        <dbReference type="EMBL" id="MZK40410.1"/>
    </source>
</evidence>
<dbReference type="Gene3D" id="2.60.40.1080">
    <property type="match status" value="1"/>
</dbReference>
<name>A0A6L8RVS0_9FIRM</name>
<feature type="region of interest" description="Disordered" evidence="1">
    <location>
        <begin position="165"/>
        <end position="244"/>
    </location>
</feature>
<dbReference type="Proteomes" id="UP000472916">
    <property type="component" value="Unassembled WGS sequence"/>
</dbReference>
<proteinExistence type="predicted"/>
<evidence type="ECO:0000256" key="2">
    <source>
        <dbReference type="SAM" id="Phobius"/>
    </source>
</evidence>
<keyword evidence="2" id="KW-0472">Membrane</keyword>
<gene>
    <name evidence="3" type="ORF">GT528_01510</name>
</gene>
<feature type="compositionally biased region" description="Low complexity" evidence="1">
    <location>
        <begin position="198"/>
        <end position="244"/>
    </location>
</feature>
<dbReference type="AlphaFoldDB" id="A0A6L8RVS0"/>